<sequence length="172" mass="18021">MHHGSVEDMTDLPDGTEGTAEIAFDVPGWPPTKNEATSLLSAGHSHAARVRALLNAAGQAAARLGWPPLACQIALDLVVRGPNQAPSDATNYLGGVGDVLQVKATGNLDLAHLGALRQVALYLDDRQVRQIRYTEEWAEQPSYTVRIHPLAVGAAPGPAAGQSSSSAPHPLN</sequence>
<dbReference type="GO" id="GO:0006310">
    <property type="term" value="P:DNA recombination"/>
    <property type="evidence" value="ECO:0007669"/>
    <property type="project" value="InterPro"/>
</dbReference>
<accession>A0A4Q8B5D4</accession>
<proteinExistence type="predicted"/>
<dbReference type="InterPro" id="IPR036614">
    <property type="entry name" value="RusA-like_sf"/>
</dbReference>
<comment type="caution">
    <text evidence="2">The sequence shown here is derived from an EMBL/GenBank/DDBJ whole genome shotgun (WGS) entry which is preliminary data.</text>
</comment>
<dbReference type="EMBL" id="SHLD01000001">
    <property type="protein sequence ID" value="RZU71999.1"/>
    <property type="molecule type" value="Genomic_DNA"/>
</dbReference>
<protein>
    <recommendedName>
        <fullName evidence="4">Holliday junction resolvase RusA-like endonuclease</fullName>
    </recommendedName>
</protein>
<dbReference type="GO" id="GO:0000287">
    <property type="term" value="F:magnesium ion binding"/>
    <property type="evidence" value="ECO:0007669"/>
    <property type="project" value="InterPro"/>
</dbReference>
<keyword evidence="3" id="KW-1185">Reference proteome</keyword>
<name>A0A4Q8B5D4_9ACTN</name>
<gene>
    <name evidence="2" type="ORF">EV384_0338</name>
</gene>
<organism evidence="2 3">
    <name type="scientific">Micromonospora kangleipakensis</name>
    <dbReference type="NCBI Taxonomy" id="1077942"/>
    <lineage>
        <taxon>Bacteria</taxon>
        <taxon>Bacillati</taxon>
        <taxon>Actinomycetota</taxon>
        <taxon>Actinomycetes</taxon>
        <taxon>Micromonosporales</taxon>
        <taxon>Micromonosporaceae</taxon>
        <taxon>Micromonospora</taxon>
    </lineage>
</organism>
<dbReference type="AlphaFoldDB" id="A0A4Q8B5D4"/>
<dbReference type="Gene3D" id="3.30.1330.70">
    <property type="entry name" value="Holliday junction resolvase RusA"/>
    <property type="match status" value="1"/>
</dbReference>
<evidence type="ECO:0000313" key="2">
    <source>
        <dbReference type="EMBL" id="RZU71999.1"/>
    </source>
</evidence>
<reference evidence="2 3" key="1">
    <citation type="submission" date="2019-02" db="EMBL/GenBank/DDBJ databases">
        <title>Sequencing the genomes of 1000 actinobacteria strains.</title>
        <authorList>
            <person name="Klenk H.-P."/>
        </authorList>
    </citation>
    <scope>NUCLEOTIDE SEQUENCE [LARGE SCALE GENOMIC DNA]</scope>
    <source>
        <strain evidence="2 3">DSM 45612</strain>
    </source>
</reference>
<evidence type="ECO:0000256" key="1">
    <source>
        <dbReference type="SAM" id="MobiDB-lite"/>
    </source>
</evidence>
<evidence type="ECO:0000313" key="3">
    <source>
        <dbReference type="Proteomes" id="UP000294114"/>
    </source>
</evidence>
<dbReference type="Proteomes" id="UP000294114">
    <property type="component" value="Unassembled WGS sequence"/>
</dbReference>
<evidence type="ECO:0008006" key="4">
    <source>
        <dbReference type="Google" id="ProtNLM"/>
    </source>
</evidence>
<feature type="region of interest" description="Disordered" evidence="1">
    <location>
        <begin position="1"/>
        <end position="28"/>
    </location>
</feature>
<dbReference type="GO" id="GO:0006281">
    <property type="term" value="P:DNA repair"/>
    <property type="evidence" value="ECO:0007669"/>
    <property type="project" value="InterPro"/>
</dbReference>